<dbReference type="Proteomes" id="UP000305778">
    <property type="component" value="Unassembled WGS sequence"/>
</dbReference>
<dbReference type="PRINTS" id="PR00069">
    <property type="entry name" value="ALDKETRDTASE"/>
</dbReference>
<dbReference type="FunFam" id="3.20.20.100:FF:000004">
    <property type="entry name" value="Oxidoreductase, aldo/keto reductase"/>
    <property type="match status" value="1"/>
</dbReference>
<feature type="domain" description="NADP-dependent oxidoreductase" evidence="2">
    <location>
        <begin position="15"/>
        <end position="309"/>
    </location>
</feature>
<organism evidence="3 4">
    <name type="scientific">Actinacidiphila oryziradicis</name>
    <dbReference type="NCBI Taxonomy" id="2571141"/>
    <lineage>
        <taxon>Bacteria</taxon>
        <taxon>Bacillati</taxon>
        <taxon>Actinomycetota</taxon>
        <taxon>Actinomycetes</taxon>
        <taxon>Kitasatosporales</taxon>
        <taxon>Streptomycetaceae</taxon>
        <taxon>Actinacidiphila</taxon>
    </lineage>
</organism>
<keyword evidence="4" id="KW-1185">Reference proteome</keyword>
<dbReference type="Gene3D" id="3.20.20.100">
    <property type="entry name" value="NADP-dependent oxidoreductase domain"/>
    <property type="match status" value="1"/>
</dbReference>
<dbReference type="SUPFAM" id="SSF51430">
    <property type="entry name" value="NAD(P)-linked oxidoreductase"/>
    <property type="match status" value="1"/>
</dbReference>
<proteinExistence type="predicted"/>
<dbReference type="GO" id="GO:0016491">
    <property type="term" value="F:oxidoreductase activity"/>
    <property type="evidence" value="ECO:0007669"/>
    <property type="project" value="UniProtKB-KW"/>
</dbReference>
<dbReference type="InterPro" id="IPR036812">
    <property type="entry name" value="NAD(P)_OxRdtase_dom_sf"/>
</dbReference>
<dbReference type="InterPro" id="IPR018170">
    <property type="entry name" value="Aldo/ket_reductase_CS"/>
</dbReference>
<evidence type="ECO:0000259" key="2">
    <source>
        <dbReference type="Pfam" id="PF00248"/>
    </source>
</evidence>
<dbReference type="InterPro" id="IPR023210">
    <property type="entry name" value="NADP_OxRdtase_dom"/>
</dbReference>
<keyword evidence="1" id="KW-0560">Oxidoreductase</keyword>
<gene>
    <name evidence="3" type="ORF">FCI23_00875</name>
</gene>
<dbReference type="InterPro" id="IPR020471">
    <property type="entry name" value="AKR"/>
</dbReference>
<sequence length="324" mass="35793">MRTTTLGMTGLRVSRIAFGTWQLGGDWGTFDEQQAVAAIRRAREREVNLFDTAQAYGFGKAERLLGQALREELDRHREALVIATKGGLRKTDSGVARDASPEWLRSGVDSSLRALGVDYIDLYQVHWPDPKVPMAETAGALRELVEAGKIRHVGVSNFDVEQMEEFSKTLPVETLQPPYHLFRREIEEDILPYTRRHNIGVLVYGPLAHGLLTGALTEDTTFPPGDWRSKSPLFRGETFRRNLAVVRELEEFAEGRGITVSQLAIAWTLANPAVHVAIVGARQTRHVDESLAAADISLSETDLAEIDKIMAAATPVTGPSPETV</sequence>
<comment type="caution">
    <text evidence="3">The sequence shown here is derived from an EMBL/GenBank/DDBJ whole genome shotgun (WGS) entry which is preliminary data.</text>
</comment>
<dbReference type="PANTHER" id="PTHR43364">
    <property type="entry name" value="NADH-SPECIFIC METHYLGLYOXAL REDUCTASE-RELATED"/>
    <property type="match status" value="1"/>
</dbReference>
<dbReference type="GO" id="GO:0005829">
    <property type="term" value="C:cytosol"/>
    <property type="evidence" value="ECO:0007669"/>
    <property type="project" value="UniProtKB-ARBA"/>
</dbReference>
<evidence type="ECO:0000313" key="4">
    <source>
        <dbReference type="Proteomes" id="UP000305778"/>
    </source>
</evidence>
<evidence type="ECO:0000256" key="1">
    <source>
        <dbReference type="ARBA" id="ARBA00023002"/>
    </source>
</evidence>
<protein>
    <submittedName>
        <fullName evidence="3">Aldo/keto reductase</fullName>
    </submittedName>
</protein>
<name>A0A4U0SZ07_9ACTN</name>
<reference evidence="3 4" key="1">
    <citation type="submission" date="2019-04" db="EMBL/GenBank/DDBJ databases">
        <title>Streptomyces oryziradicis sp. nov., a novel actinomycete isolated from rhizosphere soil of rice (Oryza sativa L.).</title>
        <authorList>
            <person name="Li C."/>
        </authorList>
    </citation>
    <scope>NUCLEOTIDE SEQUENCE [LARGE SCALE GENOMIC DNA]</scope>
    <source>
        <strain evidence="3 4">NEAU-C40</strain>
    </source>
</reference>
<dbReference type="Pfam" id="PF00248">
    <property type="entry name" value="Aldo_ket_red"/>
    <property type="match status" value="1"/>
</dbReference>
<dbReference type="InterPro" id="IPR050523">
    <property type="entry name" value="AKR_Detox_Biosynth"/>
</dbReference>
<dbReference type="AlphaFoldDB" id="A0A4U0SZ07"/>
<accession>A0A4U0SZ07</accession>
<dbReference type="EMBL" id="SUMC01000001">
    <property type="protein sequence ID" value="TKA13307.1"/>
    <property type="molecule type" value="Genomic_DNA"/>
</dbReference>
<dbReference type="RefSeq" id="WP_136721467.1">
    <property type="nucleotide sequence ID" value="NZ_SUMC01000001.1"/>
</dbReference>
<evidence type="ECO:0000313" key="3">
    <source>
        <dbReference type="EMBL" id="TKA13307.1"/>
    </source>
</evidence>
<dbReference type="PANTHER" id="PTHR43364:SF4">
    <property type="entry name" value="NAD(P)-LINKED OXIDOREDUCTASE SUPERFAMILY PROTEIN"/>
    <property type="match status" value="1"/>
</dbReference>
<dbReference type="CDD" id="cd19084">
    <property type="entry name" value="AKR_AKR11B1-like"/>
    <property type="match status" value="1"/>
</dbReference>
<dbReference type="OrthoDB" id="9768793at2"/>
<dbReference type="PROSITE" id="PS00062">
    <property type="entry name" value="ALDOKETO_REDUCTASE_2"/>
    <property type="match status" value="1"/>
</dbReference>